<evidence type="ECO:0000256" key="2">
    <source>
        <dbReference type="ARBA" id="ARBA00022670"/>
    </source>
</evidence>
<dbReference type="Pfam" id="PF02225">
    <property type="entry name" value="PA"/>
    <property type="match status" value="1"/>
</dbReference>
<evidence type="ECO:0000259" key="11">
    <source>
        <dbReference type="Pfam" id="PF02225"/>
    </source>
</evidence>
<dbReference type="InterPro" id="IPR003137">
    <property type="entry name" value="PA_domain"/>
</dbReference>
<accession>A0A835DPY7</accession>
<feature type="domain" description="Inhibitor I9" evidence="12">
    <location>
        <begin position="37"/>
        <end position="116"/>
    </location>
</feature>
<protein>
    <recommendedName>
        <fullName evidence="16">Subtilisin-like protease SBT1.7</fullName>
    </recommendedName>
</protein>
<evidence type="ECO:0000256" key="7">
    <source>
        <dbReference type="PROSITE-ProRule" id="PRU01240"/>
    </source>
</evidence>
<evidence type="ECO:0000256" key="6">
    <source>
        <dbReference type="PIRSR" id="PIRSR615500-1"/>
    </source>
</evidence>
<dbReference type="InterPro" id="IPR023828">
    <property type="entry name" value="Peptidase_S8_Ser-AS"/>
</dbReference>
<dbReference type="Proteomes" id="UP000655225">
    <property type="component" value="Unassembled WGS sequence"/>
</dbReference>
<evidence type="ECO:0000259" key="13">
    <source>
        <dbReference type="Pfam" id="PF17766"/>
    </source>
</evidence>
<feature type="signal peptide" evidence="9">
    <location>
        <begin position="1"/>
        <end position="28"/>
    </location>
</feature>
<dbReference type="Pfam" id="PF05922">
    <property type="entry name" value="Inhibitor_I9"/>
    <property type="match status" value="1"/>
</dbReference>
<evidence type="ECO:0008006" key="16">
    <source>
        <dbReference type="Google" id="ProtNLM"/>
    </source>
</evidence>
<feature type="active site" description="Charge relay system" evidence="6 7">
    <location>
        <position position="227"/>
    </location>
</feature>
<dbReference type="Gene3D" id="2.60.40.2310">
    <property type="match status" value="1"/>
</dbReference>
<feature type="domain" description="Subtilisin-like protease fibronectin type-III" evidence="13">
    <location>
        <begin position="664"/>
        <end position="769"/>
    </location>
</feature>
<dbReference type="PANTHER" id="PTHR10795">
    <property type="entry name" value="PROPROTEIN CONVERTASE SUBTILISIN/KEXIN"/>
    <property type="match status" value="1"/>
</dbReference>
<feature type="compositionally biased region" description="Basic and acidic residues" evidence="8">
    <location>
        <begin position="212"/>
        <end position="226"/>
    </location>
</feature>
<proteinExistence type="inferred from homology"/>
<feature type="region of interest" description="Disordered" evidence="8">
    <location>
        <begin position="211"/>
        <end position="230"/>
    </location>
</feature>
<name>A0A835DPY7_TETSI</name>
<organism evidence="14 15">
    <name type="scientific">Tetracentron sinense</name>
    <name type="common">Spur-leaf</name>
    <dbReference type="NCBI Taxonomy" id="13715"/>
    <lineage>
        <taxon>Eukaryota</taxon>
        <taxon>Viridiplantae</taxon>
        <taxon>Streptophyta</taxon>
        <taxon>Embryophyta</taxon>
        <taxon>Tracheophyta</taxon>
        <taxon>Spermatophyta</taxon>
        <taxon>Magnoliopsida</taxon>
        <taxon>Trochodendrales</taxon>
        <taxon>Trochodendraceae</taxon>
        <taxon>Tetracentron</taxon>
    </lineage>
</organism>
<dbReference type="InterPro" id="IPR036852">
    <property type="entry name" value="Peptidase_S8/S53_dom_sf"/>
</dbReference>
<dbReference type="PROSITE" id="PS51892">
    <property type="entry name" value="SUBTILASE"/>
    <property type="match status" value="1"/>
</dbReference>
<dbReference type="AlphaFoldDB" id="A0A835DPY7"/>
<dbReference type="Pfam" id="PF00082">
    <property type="entry name" value="Peptidase_S8"/>
    <property type="match status" value="1"/>
</dbReference>
<dbReference type="OMA" id="VMAQPFP"/>
<dbReference type="CDD" id="cd02120">
    <property type="entry name" value="PA_subtilisin_like"/>
    <property type="match status" value="1"/>
</dbReference>
<evidence type="ECO:0000259" key="12">
    <source>
        <dbReference type="Pfam" id="PF05922"/>
    </source>
</evidence>
<dbReference type="GO" id="GO:0006508">
    <property type="term" value="P:proteolysis"/>
    <property type="evidence" value="ECO:0007669"/>
    <property type="project" value="UniProtKB-KW"/>
</dbReference>
<evidence type="ECO:0000256" key="9">
    <source>
        <dbReference type="SAM" id="SignalP"/>
    </source>
</evidence>
<evidence type="ECO:0000256" key="3">
    <source>
        <dbReference type="ARBA" id="ARBA00022729"/>
    </source>
</evidence>
<feature type="domain" description="Peptidase S8/S53" evidence="10">
    <location>
        <begin position="144"/>
        <end position="588"/>
    </location>
</feature>
<keyword evidence="3 9" id="KW-0732">Signal</keyword>
<dbReference type="InterPro" id="IPR034197">
    <property type="entry name" value="Peptidases_S8_3"/>
</dbReference>
<dbReference type="GO" id="GO:0004252">
    <property type="term" value="F:serine-type endopeptidase activity"/>
    <property type="evidence" value="ECO:0007669"/>
    <property type="project" value="UniProtKB-UniRule"/>
</dbReference>
<comment type="similarity">
    <text evidence="1 7">Belongs to the peptidase S8 family.</text>
</comment>
<reference evidence="14 15" key="1">
    <citation type="submission" date="2020-04" db="EMBL/GenBank/DDBJ databases">
        <title>Plant Genome Project.</title>
        <authorList>
            <person name="Zhang R.-G."/>
        </authorList>
    </citation>
    <scope>NUCLEOTIDE SEQUENCE [LARGE SCALE GENOMIC DNA]</scope>
    <source>
        <strain evidence="14">YNK0</strain>
        <tissue evidence="14">Leaf</tissue>
    </source>
</reference>
<keyword evidence="5 7" id="KW-0720">Serine protease</keyword>
<dbReference type="CDD" id="cd04852">
    <property type="entry name" value="Peptidases_S8_3"/>
    <property type="match status" value="1"/>
</dbReference>
<evidence type="ECO:0000313" key="14">
    <source>
        <dbReference type="EMBL" id="KAF8411541.1"/>
    </source>
</evidence>
<dbReference type="InterPro" id="IPR000209">
    <property type="entry name" value="Peptidase_S8/S53_dom"/>
</dbReference>
<gene>
    <name evidence="14" type="ORF">HHK36_004095</name>
</gene>
<dbReference type="EMBL" id="JABCRI010000002">
    <property type="protein sequence ID" value="KAF8411541.1"/>
    <property type="molecule type" value="Genomic_DNA"/>
</dbReference>
<dbReference type="InterPro" id="IPR015500">
    <property type="entry name" value="Peptidase_S8_subtilisin-rel"/>
</dbReference>
<feature type="chain" id="PRO_5032314724" description="Subtilisin-like protease SBT1.7" evidence="9">
    <location>
        <begin position="29"/>
        <end position="772"/>
    </location>
</feature>
<dbReference type="Gene3D" id="3.30.70.80">
    <property type="entry name" value="Peptidase S8 propeptide/proteinase inhibitor I9"/>
    <property type="match status" value="1"/>
</dbReference>
<dbReference type="OrthoDB" id="206201at2759"/>
<dbReference type="PROSITE" id="PS00138">
    <property type="entry name" value="SUBTILASE_SER"/>
    <property type="match status" value="1"/>
</dbReference>
<dbReference type="Gene3D" id="3.40.50.200">
    <property type="entry name" value="Peptidase S8/S53 domain"/>
    <property type="match status" value="1"/>
</dbReference>
<dbReference type="InterPro" id="IPR041469">
    <property type="entry name" value="Subtilisin-like_FN3"/>
</dbReference>
<dbReference type="FunFam" id="3.40.50.200:FF:000006">
    <property type="entry name" value="Subtilisin-like protease SBT1.5"/>
    <property type="match status" value="1"/>
</dbReference>
<dbReference type="PRINTS" id="PR00723">
    <property type="entry name" value="SUBTILISIN"/>
</dbReference>
<evidence type="ECO:0000256" key="4">
    <source>
        <dbReference type="ARBA" id="ARBA00022801"/>
    </source>
</evidence>
<keyword evidence="2 7" id="KW-0645">Protease</keyword>
<evidence type="ECO:0000256" key="5">
    <source>
        <dbReference type="ARBA" id="ARBA00022825"/>
    </source>
</evidence>
<feature type="active site" description="Charge relay system" evidence="6 7">
    <location>
        <position position="550"/>
    </location>
</feature>
<feature type="domain" description="PA" evidence="11">
    <location>
        <begin position="389"/>
        <end position="464"/>
    </location>
</feature>
<comment type="caution">
    <text evidence="14">The sequence shown here is derived from an EMBL/GenBank/DDBJ whole genome shotgun (WGS) entry which is preliminary data.</text>
</comment>
<keyword evidence="15" id="KW-1185">Reference proteome</keyword>
<dbReference type="Gene3D" id="3.50.30.30">
    <property type="match status" value="1"/>
</dbReference>
<keyword evidence="4 7" id="KW-0378">Hydrolase</keyword>
<evidence type="ECO:0000256" key="8">
    <source>
        <dbReference type="SAM" id="MobiDB-lite"/>
    </source>
</evidence>
<dbReference type="InterPro" id="IPR010259">
    <property type="entry name" value="S8pro/Inhibitor_I9"/>
</dbReference>
<evidence type="ECO:0000256" key="1">
    <source>
        <dbReference type="ARBA" id="ARBA00011073"/>
    </source>
</evidence>
<dbReference type="Pfam" id="PF17766">
    <property type="entry name" value="fn3_6"/>
    <property type="match status" value="1"/>
</dbReference>
<evidence type="ECO:0000259" key="10">
    <source>
        <dbReference type="Pfam" id="PF00082"/>
    </source>
</evidence>
<feature type="active site" description="Charge relay system" evidence="6 7">
    <location>
        <position position="153"/>
    </location>
</feature>
<dbReference type="InterPro" id="IPR045051">
    <property type="entry name" value="SBT"/>
</dbReference>
<dbReference type="InterPro" id="IPR037045">
    <property type="entry name" value="S8pro/Inhibitor_I9_sf"/>
</dbReference>
<evidence type="ECO:0000313" key="15">
    <source>
        <dbReference type="Proteomes" id="UP000655225"/>
    </source>
</evidence>
<sequence>MAFISFCNLSTSLVLLILLLFFSPLATANPADSKISSYIVNTNYHVKPSQFSNLDHWYTSMIDSITGKKTSPVTDTHPIFYKYDCVVHGFAARLTAQEAQKLGEMPGVTGVFEDKVHFKVHTTRTPDFLGLNLNYGLWPDTDFGDNVIIGLVDTGIWPESPSFNDDGLGPVPSQWKGACEEGDQFNSSHCNKKLIGARFFVHGLESTSNVSVEDKGDYRSPRDGKGHGTHTASIAAGTQVANANMFGFANGTARGIAPKARIAMYKACFVSFGCTDSDILAAIESAIKDGVHVLSLSLGSDDGVPSPYYSDLMIIAAFEAVRRNIFVSSSAGNYGPKPFSVGNSAPWMTTVGSGSIDRTFPVQVRLGNGKVFLGSSLYTEKVHNATIFPLVNLGFCDGDNIVSKTVMGKIVVCDFGNVIVGFMVKEAGAAGLIVLNGKDDGEGLMATAFTLPAANVGYRDGLELLSYINTTKNPMASFKFGDSTVVGKDRAPIVVGDSSRGPNPVVPQLLKPDLLAPGFNILAAWVSNLSPTVSYDDPRRGEFSILSGTSMACPHVAGVAALLRSAHPDWSPAAIRSALMTTATIFDRDYRRIASFEDMGKATPLDFGAGHINPQLASDPGLIYDADVSDYTKFLCSLNYTPNQMKLFVNGSDSCSGYAGSPGDLNYPSFSVVFTANNSIQTLSRTVTNVAELPETYRVRVINQKPRKFAIAVEPQSLTFEKMHEKHSYEVLFTTTYIAGKNSNMADETEFGYIVWESDVHSVRSPVAVTWV</sequence>
<dbReference type="SUPFAM" id="SSF52743">
    <property type="entry name" value="Subtilisin-like"/>
    <property type="match status" value="1"/>
</dbReference>